<dbReference type="Proteomes" id="UP000243499">
    <property type="component" value="Chromosome 4"/>
</dbReference>
<dbReference type="Gramene" id="PAN24114">
    <property type="protein sequence ID" value="PAN24114"/>
    <property type="gene ID" value="PAHAL_4G192500"/>
</dbReference>
<gene>
    <name evidence="1" type="ORF">PAHAL_4G192500</name>
</gene>
<dbReference type="EMBL" id="CM008049">
    <property type="protein sequence ID" value="PAN24114.1"/>
    <property type="molecule type" value="Genomic_DNA"/>
</dbReference>
<proteinExistence type="predicted"/>
<dbReference type="AlphaFoldDB" id="A0A2S3HJ81"/>
<sequence length="95" mass="10640">MFVKNSPILLFLSAGSTIYPMPLAFQSVAIPSDFSVCLHGEGYAARKHNRLMVWCTYVPSLHSCSIMLMWIPVHTVCSFFKYGHLFGCAYSMVIA</sequence>
<protein>
    <submittedName>
        <fullName evidence="1">Uncharacterized protein</fullName>
    </submittedName>
</protein>
<accession>A0A2S3HJ81</accession>
<evidence type="ECO:0000313" key="1">
    <source>
        <dbReference type="EMBL" id="PAN24114.1"/>
    </source>
</evidence>
<organism evidence="1">
    <name type="scientific">Panicum hallii</name>
    <dbReference type="NCBI Taxonomy" id="206008"/>
    <lineage>
        <taxon>Eukaryota</taxon>
        <taxon>Viridiplantae</taxon>
        <taxon>Streptophyta</taxon>
        <taxon>Embryophyta</taxon>
        <taxon>Tracheophyta</taxon>
        <taxon>Spermatophyta</taxon>
        <taxon>Magnoliopsida</taxon>
        <taxon>Liliopsida</taxon>
        <taxon>Poales</taxon>
        <taxon>Poaceae</taxon>
        <taxon>PACMAD clade</taxon>
        <taxon>Panicoideae</taxon>
        <taxon>Panicodae</taxon>
        <taxon>Paniceae</taxon>
        <taxon>Panicinae</taxon>
        <taxon>Panicum</taxon>
        <taxon>Panicum sect. Panicum</taxon>
    </lineage>
</organism>
<name>A0A2S3HJ81_9POAL</name>
<reference evidence="1" key="1">
    <citation type="submission" date="2018-04" db="EMBL/GenBank/DDBJ databases">
        <title>WGS assembly of Panicum hallii.</title>
        <authorList>
            <person name="Lovell J."/>
            <person name="Jenkins J."/>
            <person name="Lowry D."/>
            <person name="Mamidi S."/>
            <person name="Sreedasyam A."/>
            <person name="Weng X."/>
            <person name="Barry K."/>
            <person name="Bonette J."/>
            <person name="Campitelli B."/>
            <person name="Daum C."/>
            <person name="Gordon S."/>
            <person name="Gould B."/>
            <person name="Lipzen A."/>
            <person name="Macqueen A."/>
            <person name="Palacio-Mejia J."/>
            <person name="Plott C."/>
            <person name="Shakirov E."/>
            <person name="Shu S."/>
            <person name="Yoshinaga Y."/>
            <person name="Zane M."/>
            <person name="Rokhsar D."/>
            <person name="Grimwood J."/>
            <person name="Schmutz J."/>
            <person name="Juenger T."/>
        </authorList>
    </citation>
    <scope>NUCLEOTIDE SEQUENCE [LARGE SCALE GENOMIC DNA]</scope>
    <source>
        <strain evidence="1">FIL2</strain>
    </source>
</reference>